<keyword evidence="4" id="KW-1185">Reference proteome</keyword>
<evidence type="ECO:0000259" key="2">
    <source>
        <dbReference type="SMART" id="SM00382"/>
    </source>
</evidence>
<dbReference type="EMBL" id="JAYFUM010000023">
    <property type="protein sequence ID" value="MEA5141089.1"/>
    <property type="molecule type" value="Genomic_DNA"/>
</dbReference>
<dbReference type="CDD" id="cd00009">
    <property type="entry name" value="AAA"/>
    <property type="match status" value="1"/>
</dbReference>
<dbReference type="InterPro" id="IPR036390">
    <property type="entry name" value="WH_DNA-bd_sf"/>
</dbReference>
<dbReference type="InterPro" id="IPR041682">
    <property type="entry name" value="AAA_14"/>
</dbReference>
<keyword evidence="3" id="KW-0067">ATP-binding</keyword>
<protein>
    <submittedName>
        <fullName evidence="3">ATP-binding protein</fullName>
    </submittedName>
</protein>
<dbReference type="InterPro" id="IPR003593">
    <property type="entry name" value="AAA+_ATPase"/>
</dbReference>
<dbReference type="PANTHER" id="PTHR43566:SF2">
    <property type="entry name" value="DUF4143 DOMAIN-CONTAINING PROTEIN"/>
    <property type="match status" value="1"/>
</dbReference>
<dbReference type="RefSeq" id="WP_323298242.1">
    <property type="nucleotide sequence ID" value="NZ_JAYFUM010000023.1"/>
</dbReference>
<dbReference type="PANTHER" id="PTHR43566">
    <property type="entry name" value="CONSERVED PROTEIN"/>
    <property type="match status" value="1"/>
</dbReference>
<comment type="caution">
    <text evidence="3">The sequence shown here is derived from an EMBL/GenBank/DDBJ whole genome shotgun (WGS) entry which is preliminary data.</text>
</comment>
<dbReference type="SUPFAM" id="SSF46785">
    <property type="entry name" value="Winged helix' DNA-binding domain"/>
    <property type="match status" value="1"/>
</dbReference>
<dbReference type="Proteomes" id="UP001302949">
    <property type="component" value="Unassembled WGS sequence"/>
</dbReference>
<keyword evidence="1" id="KW-0238">DNA-binding</keyword>
<feature type="domain" description="AAA+ ATPase" evidence="2">
    <location>
        <begin position="16"/>
        <end position="136"/>
    </location>
</feature>
<organism evidence="3 4">
    <name type="scientific">Arcicella rigui</name>
    <dbReference type="NCBI Taxonomy" id="797020"/>
    <lineage>
        <taxon>Bacteria</taxon>
        <taxon>Pseudomonadati</taxon>
        <taxon>Bacteroidota</taxon>
        <taxon>Cytophagia</taxon>
        <taxon>Cytophagales</taxon>
        <taxon>Flectobacillaceae</taxon>
        <taxon>Arcicella</taxon>
    </lineage>
</organism>
<dbReference type="Pfam" id="PF13635">
    <property type="entry name" value="DUF4143"/>
    <property type="match status" value="1"/>
</dbReference>
<dbReference type="SUPFAM" id="SSF52540">
    <property type="entry name" value="P-loop containing nucleoside triphosphate hydrolases"/>
    <property type="match status" value="1"/>
</dbReference>
<dbReference type="InterPro" id="IPR036388">
    <property type="entry name" value="WH-like_DNA-bd_sf"/>
</dbReference>
<evidence type="ECO:0000256" key="1">
    <source>
        <dbReference type="ARBA" id="ARBA00023125"/>
    </source>
</evidence>
<dbReference type="InterPro" id="IPR027417">
    <property type="entry name" value="P-loop_NTPase"/>
</dbReference>
<dbReference type="InterPro" id="IPR025420">
    <property type="entry name" value="DUF4143"/>
</dbReference>
<gene>
    <name evidence="3" type="ORF">VB248_18195</name>
</gene>
<dbReference type="Gene3D" id="3.40.50.300">
    <property type="entry name" value="P-loop containing nucleotide triphosphate hydrolases"/>
    <property type="match status" value="1"/>
</dbReference>
<reference evidence="3 4" key="1">
    <citation type="submission" date="2023-12" db="EMBL/GenBank/DDBJ databases">
        <title>Novel species of the genus Arcicella isolated from rivers.</title>
        <authorList>
            <person name="Lu H."/>
        </authorList>
    </citation>
    <scope>NUCLEOTIDE SEQUENCE [LARGE SCALE GENOMIC DNA]</scope>
    <source>
        <strain evidence="3 4">KCTC 23307</strain>
    </source>
</reference>
<dbReference type="SMART" id="SM00382">
    <property type="entry name" value="AAA"/>
    <property type="match status" value="1"/>
</dbReference>
<name>A0ABU5QE25_9BACT</name>
<proteinExistence type="predicted"/>
<keyword evidence="3" id="KW-0547">Nucleotide-binding</keyword>
<evidence type="ECO:0000313" key="3">
    <source>
        <dbReference type="EMBL" id="MEA5141089.1"/>
    </source>
</evidence>
<sequence length="394" mass="44562">MIHRELSSELLFRVNHFPVAAILGPRQVGKTTLVKAIQQELPKESIYFDLEIPSDLAKFSADAEIFLKNLYSQTVILDEIHRLPNIFVLLRGLIDQQREAGRFILLGSASPDLLRNTAESLAGRISYLEMHPLHYREIAPQNYQKHWLWGGFPAVYMAENDKIKSLWLNDFLMSYLERDLPQLGLSVSPLLMRRLLMMLASMQGGILNYSTLANSLGVSQPTVKNAIDFLEQAFLIRRLQPYFTNIGKRLVKSPKIYIRDSGLLHHLLSIKTFENLLGHIVAGGSWEGYIIQEIISMLPQDSLLFYYRSQDGAELDLVIEQGMCIKLAIEIKLSDSPVLSRGNSVSLQDVGNPPLLVVTPSAQDYQLRPNVWVCSVVTLAENLTKFDLNVFALI</sequence>
<accession>A0ABU5QE25</accession>
<evidence type="ECO:0000313" key="4">
    <source>
        <dbReference type="Proteomes" id="UP001302949"/>
    </source>
</evidence>
<dbReference type="Gene3D" id="1.10.10.10">
    <property type="entry name" value="Winged helix-like DNA-binding domain superfamily/Winged helix DNA-binding domain"/>
    <property type="match status" value="1"/>
</dbReference>
<dbReference type="GO" id="GO:0005524">
    <property type="term" value="F:ATP binding"/>
    <property type="evidence" value="ECO:0007669"/>
    <property type="project" value="UniProtKB-KW"/>
</dbReference>
<dbReference type="Pfam" id="PF13173">
    <property type="entry name" value="AAA_14"/>
    <property type="match status" value="1"/>
</dbReference>